<dbReference type="GO" id="GO:0003677">
    <property type="term" value="F:DNA binding"/>
    <property type="evidence" value="ECO:0007669"/>
    <property type="project" value="InterPro"/>
</dbReference>
<gene>
    <name evidence="2" type="ORF">PROFUN_08541</name>
</gene>
<evidence type="ECO:0000313" key="2">
    <source>
        <dbReference type="EMBL" id="PRP77867.1"/>
    </source>
</evidence>
<feature type="region of interest" description="Disordered" evidence="1">
    <location>
        <begin position="470"/>
        <end position="552"/>
    </location>
</feature>
<dbReference type="InterPro" id="IPR009057">
    <property type="entry name" value="Homeodomain-like_sf"/>
</dbReference>
<feature type="region of interest" description="Disordered" evidence="1">
    <location>
        <begin position="258"/>
        <end position="323"/>
    </location>
</feature>
<feature type="region of interest" description="Disordered" evidence="1">
    <location>
        <begin position="200"/>
        <end position="232"/>
    </location>
</feature>
<accession>A0A2P6N1P4</accession>
<evidence type="ECO:0000256" key="1">
    <source>
        <dbReference type="SAM" id="MobiDB-lite"/>
    </source>
</evidence>
<evidence type="ECO:0008006" key="4">
    <source>
        <dbReference type="Google" id="ProtNLM"/>
    </source>
</evidence>
<sequence>MDQRHIENITEFHANHQISRPLGVSDEVFKSTNSLCERSVADVAFQHQIFCTLLTQWIKLKTFVKFLYFFLAQNFGWDGIILARASPEAGFNSIHASSDNMLTLQDVNEEAFSFYTFLKKEATDLGVITASFNRMLIGESDQLTESYIRYRTTHSQVKMKERPTFTDYEPIVERFQEYQAALREATEEFDRYTEFRRRAHSLRPLHAQSTRIQRKSSAPVENPPTDTTPTQDVHVRSKPVKFFLNHGESGAVMYSIDERDQIHSPLNEKKRKVPAEGPRQEKKLRTPVEVPPPPIVRDVPARSGENGRSDTSLTPRRQEVPRDSPSCVAYHNLRGVSHRASDSAWLAGLPTFNSLDRSETYVKYVNTAKLVRACRTNKQRPHTSNMMACFPLEQEQIVRSAIRTQTLLSMPQDESIYIHQQIAFALRKRGTKQDGRRKGNLTTPEQYQLLEATFQTKQKPNAADYTMLAKKTSMPKERLKERKERARKTDKTVVWKRGDKEEVSSSTDAETTSTLDDASAEEEANEDETNEEETDENDIHKDKMRLSFIIHT</sequence>
<comment type="caution">
    <text evidence="2">The sequence shown here is derived from an EMBL/GenBank/DDBJ whole genome shotgun (WGS) entry which is preliminary data.</text>
</comment>
<keyword evidence="3" id="KW-1185">Reference proteome</keyword>
<protein>
    <recommendedName>
        <fullName evidence="4">Homeobox domain-containing protein</fullName>
    </recommendedName>
</protein>
<evidence type="ECO:0000313" key="3">
    <source>
        <dbReference type="Proteomes" id="UP000241769"/>
    </source>
</evidence>
<dbReference type="AlphaFoldDB" id="A0A2P6N1P4"/>
<dbReference type="InterPro" id="IPR001356">
    <property type="entry name" value="HD"/>
</dbReference>
<feature type="compositionally biased region" description="Acidic residues" evidence="1">
    <location>
        <begin position="518"/>
        <end position="536"/>
    </location>
</feature>
<feature type="compositionally biased region" description="Basic and acidic residues" evidence="1">
    <location>
        <begin position="258"/>
        <end position="268"/>
    </location>
</feature>
<proteinExistence type="predicted"/>
<dbReference type="Gene3D" id="1.10.10.60">
    <property type="entry name" value="Homeodomain-like"/>
    <property type="match status" value="1"/>
</dbReference>
<organism evidence="2 3">
    <name type="scientific">Planoprotostelium fungivorum</name>
    <dbReference type="NCBI Taxonomy" id="1890364"/>
    <lineage>
        <taxon>Eukaryota</taxon>
        <taxon>Amoebozoa</taxon>
        <taxon>Evosea</taxon>
        <taxon>Variosea</taxon>
        <taxon>Cavosteliida</taxon>
        <taxon>Cavosteliaceae</taxon>
        <taxon>Planoprotostelium</taxon>
    </lineage>
</organism>
<reference evidence="2 3" key="1">
    <citation type="journal article" date="2018" name="Genome Biol. Evol.">
        <title>Multiple Roots of Fruiting Body Formation in Amoebozoa.</title>
        <authorList>
            <person name="Hillmann F."/>
            <person name="Forbes G."/>
            <person name="Novohradska S."/>
            <person name="Ferling I."/>
            <person name="Riege K."/>
            <person name="Groth M."/>
            <person name="Westermann M."/>
            <person name="Marz M."/>
            <person name="Spaller T."/>
            <person name="Winckler T."/>
            <person name="Schaap P."/>
            <person name="Glockner G."/>
        </authorList>
    </citation>
    <scope>NUCLEOTIDE SEQUENCE [LARGE SCALE GENOMIC DNA]</scope>
    <source>
        <strain evidence="2 3">Jena</strain>
    </source>
</reference>
<dbReference type="CDD" id="cd00086">
    <property type="entry name" value="homeodomain"/>
    <property type="match status" value="1"/>
</dbReference>
<dbReference type="InParanoid" id="A0A2P6N1P4"/>
<feature type="compositionally biased region" description="Polar residues" evidence="1">
    <location>
        <begin position="504"/>
        <end position="515"/>
    </location>
</feature>
<dbReference type="Proteomes" id="UP000241769">
    <property type="component" value="Unassembled WGS sequence"/>
</dbReference>
<name>A0A2P6N1P4_9EUKA</name>
<dbReference type="EMBL" id="MDYQ01000251">
    <property type="protein sequence ID" value="PRP77867.1"/>
    <property type="molecule type" value="Genomic_DNA"/>
</dbReference>
<feature type="compositionally biased region" description="Basic and acidic residues" evidence="1">
    <location>
        <begin position="474"/>
        <end position="503"/>
    </location>
</feature>
<dbReference type="SUPFAM" id="SSF46689">
    <property type="entry name" value="Homeodomain-like"/>
    <property type="match status" value="1"/>
</dbReference>